<keyword evidence="2" id="KW-1185">Reference proteome</keyword>
<protein>
    <submittedName>
        <fullName evidence="1">Uncharacterized protein</fullName>
    </submittedName>
</protein>
<evidence type="ECO:0000313" key="1">
    <source>
        <dbReference type="EMBL" id="KIS70414.1"/>
    </source>
</evidence>
<name>A0A0D1E2Q0_MYCMD</name>
<dbReference type="InParanoid" id="A0A0D1E2Q0"/>
<dbReference type="OMA" id="CATYVIL"/>
<sequence length="253" mass="27794">MLLRSVPFRPSRKLRAVCSLTPTSASNGGWPCAVSQSAFVHDRIAGATQGGCPSRRHHDNWLRDLPIVSKHLRPGALRGTYLGCLNAARTIKGHRVWLLELKRAVIVKDVRFSELESPGAGPSPSYLPVLAWDNGLFYAYSSSSADDDDPVPTPSAYSRQLAITPLSTDNGDSTFHLEWDGMMSKFRGPAKSSSTWMQFVLTFEGQSDEAMAEGDASADTDTKVSNKVSELGDDNPSYLESPLVWFLRRLLYS</sequence>
<dbReference type="RefSeq" id="XP_011387598.1">
    <property type="nucleotide sequence ID" value="XM_011389296.1"/>
</dbReference>
<dbReference type="EMBL" id="CM003142">
    <property type="protein sequence ID" value="KIS70414.1"/>
    <property type="molecule type" value="Genomic_DNA"/>
</dbReference>
<proteinExistence type="predicted"/>
<dbReference type="VEuPathDB" id="FungiDB:UMAG_01584"/>
<dbReference type="OrthoDB" id="413361at2759"/>
<organism evidence="1 2">
    <name type="scientific">Mycosarcoma maydis</name>
    <name type="common">Corn smut fungus</name>
    <name type="synonym">Ustilago maydis</name>
    <dbReference type="NCBI Taxonomy" id="5270"/>
    <lineage>
        <taxon>Eukaryota</taxon>
        <taxon>Fungi</taxon>
        <taxon>Dikarya</taxon>
        <taxon>Basidiomycota</taxon>
        <taxon>Ustilaginomycotina</taxon>
        <taxon>Ustilaginomycetes</taxon>
        <taxon>Ustilaginales</taxon>
        <taxon>Ustilaginaceae</taxon>
        <taxon>Mycosarcoma</taxon>
    </lineage>
</organism>
<reference evidence="1 2" key="1">
    <citation type="journal article" date="2006" name="Nature">
        <title>Insights from the genome of the biotrophic fungal plant pathogen Ustilago maydis.</title>
        <authorList>
            <person name="Kamper J."/>
            <person name="Kahmann R."/>
            <person name="Bolker M."/>
            <person name="Ma L.J."/>
            <person name="Brefort T."/>
            <person name="Saville B.J."/>
            <person name="Banuett F."/>
            <person name="Kronstad J.W."/>
            <person name="Gold S.E."/>
            <person name="Muller O."/>
            <person name="Perlin M.H."/>
            <person name="Wosten H.A."/>
            <person name="de Vries R."/>
            <person name="Ruiz-Herrera J."/>
            <person name="Reynaga-Pena C.G."/>
            <person name="Snetselaar K."/>
            <person name="McCann M."/>
            <person name="Perez-Martin J."/>
            <person name="Feldbrugge M."/>
            <person name="Basse C.W."/>
            <person name="Steinberg G."/>
            <person name="Ibeas J.I."/>
            <person name="Holloman W."/>
            <person name="Guzman P."/>
            <person name="Farman M."/>
            <person name="Stajich J.E."/>
            <person name="Sentandreu R."/>
            <person name="Gonzalez-Prieto J.M."/>
            <person name="Kennell J.C."/>
            <person name="Molina L."/>
            <person name="Schirawski J."/>
            <person name="Mendoza-Mendoza A."/>
            <person name="Greilinger D."/>
            <person name="Munch K."/>
            <person name="Rossel N."/>
            <person name="Scherer M."/>
            <person name="Vranes M."/>
            <person name="Ladendorf O."/>
            <person name="Vincon V."/>
            <person name="Fuchs U."/>
            <person name="Sandrock B."/>
            <person name="Meng S."/>
            <person name="Ho E.C."/>
            <person name="Cahill M.J."/>
            <person name="Boyce K.J."/>
            <person name="Klose J."/>
            <person name="Klosterman S.J."/>
            <person name="Deelstra H.J."/>
            <person name="Ortiz-Castellanos L."/>
            <person name="Li W."/>
            <person name="Sanchez-Alonso P."/>
            <person name="Schreier P.H."/>
            <person name="Hauser-Hahn I."/>
            <person name="Vaupel M."/>
            <person name="Koopmann E."/>
            <person name="Friedrich G."/>
            <person name="Voss H."/>
            <person name="Schluter T."/>
            <person name="Margolis J."/>
            <person name="Platt D."/>
            <person name="Swimmer C."/>
            <person name="Gnirke A."/>
            <person name="Chen F."/>
            <person name="Vysotskaia V."/>
            <person name="Mannhaupt G."/>
            <person name="Guldener U."/>
            <person name="Munsterkotter M."/>
            <person name="Haase D."/>
            <person name="Oesterheld M."/>
            <person name="Mewes H.W."/>
            <person name="Mauceli E.W."/>
            <person name="DeCaprio D."/>
            <person name="Wade C.M."/>
            <person name="Butler J."/>
            <person name="Young S."/>
            <person name="Jaffe D.B."/>
            <person name="Calvo S."/>
            <person name="Nusbaum C."/>
            <person name="Galagan J."/>
            <person name="Birren B.W."/>
        </authorList>
    </citation>
    <scope>NUCLEOTIDE SEQUENCE [LARGE SCALE GENOMIC DNA]</scope>
    <source>
        <strain evidence="2">DSM 14603 / FGSC 9021 / UM521</strain>
    </source>
</reference>
<gene>
    <name evidence="1" type="ORF">UMAG_01584</name>
</gene>
<dbReference type="AlphaFoldDB" id="A0A0D1E2Q0"/>
<dbReference type="GeneID" id="23562545"/>
<evidence type="ECO:0000313" key="2">
    <source>
        <dbReference type="Proteomes" id="UP000000561"/>
    </source>
</evidence>
<dbReference type="Proteomes" id="UP000000561">
    <property type="component" value="Chromosome 3"/>
</dbReference>
<accession>A0A0D1E2Q0</accession>
<dbReference type="KEGG" id="uma:UMAG_01584"/>